<keyword evidence="10" id="KW-1185">Reference proteome</keyword>
<comment type="subcellular location">
    <subcellularLocation>
        <location evidence="1">Cell membrane</location>
        <topology evidence="1">Multi-pass membrane protein</topology>
    </subcellularLocation>
</comment>
<dbReference type="OrthoDB" id="4775372at2"/>
<feature type="transmembrane region" description="Helical" evidence="7">
    <location>
        <begin position="98"/>
        <end position="119"/>
    </location>
</feature>
<dbReference type="GO" id="GO:0005886">
    <property type="term" value="C:plasma membrane"/>
    <property type="evidence" value="ECO:0007669"/>
    <property type="project" value="UniProtKB-SubCell"/>
</dbReference>
<dbReference type="InterPro" id="IPR006707">
    <property type="entry name" value="T7SS_EccD"/>
</dbReference>
<comment type="similarity">
    <text evidence="2">Belongs to the EccD/Snm4 family.</text>
</comment>
<feature type="transmembrane region" description="Helical" evidence="7">
    <location>
        <begin position="213"/>
        <end position="231"/>
    </location>
</feature>
<dbReference type="InterPro" id="IPR044049">
    <property type="entry name" value="EccD_transm"/>
</dbReference>
<dbReference type="AlphaFoldDB" id="A0A4R6SLS9"/>
<feature type="transmembrane region" description="Helical" evidence="7">
    <location>
        <begin position="243"/>
        <end position="264"/>
    </location>
</feature>
<evidence type="ECO:0000256" key="5">
    <source>
        <dbReference type="ARBA" id="ARBA00022989"/>
    </source>
</evidence>
<feature type="transmembrane region" description="Helical" evidence="7">
    <location>
        <begin position="353"/>
        <end position="372"/>
    </location>
</feature>
<protein>
    <submittedName>
        <fullName evidence="9">Type VII secretion integral membrane protein EccD</fullName>
    </submittedName>
</protein>
<comment type="caution">
    <text evidence="9">The sequence shown here is derived from an EMBL/GenBank/DDBJ whole genome shotgun (WGS) entry which is preliminary data.</text>
</comment>
<keyword evidence="3" id="KW-1003">Cell membrane</keyword>
<feature type="transmembrane region" description="Helical" evidence="7">
    <location>
        <begin position="157"/>
        <end position="178"/>
    </location>
</feature>
<organism evidence="9 10">
    <name type="scientific">Labedaea rhizosphaerae</name>
    <dbReference type="NCBI Taxonomy" id="598644"/>
    <lineage>
        <taxon>Bacteria</taxon>
        <taxon>Bacillati</taxon>
        <taxon>Actinomycetota</taxon>
        <taxon>Actinomycetes</taxon>
        <taxon>Pseudonocardiales</taxon>
        <taxon>Pseudonocardiaceae</taxon>
        <taxon>Labedaea</taxon>
    </lineage>
</organism>
<keyword evidence="4 7" id="KW-0812">Transmembrane</keyword>
<dbReference type="PIRSF" id="PIRSF017804">
    <property type="entry name" value="Secretion_EccD1"/>
    <property type="match status" value="1"/>
</dbReference>
<sequence length="443" mass="45425">MDLALPEDAVVAEIIPGLLARAGEELADDGLDHGGWVLRRFDGAPLTHTRTLAAHRLRDGEVLRLAPRRLEWPELEYDDLVDAIATGAKKRARWAPRYTRTAGLAIGAVALLLGLVAVANAGPDWAAPARWAFGQAVLLLVVGIVLARVVGDSVAGALAGLVALPYAFAGGALSQAGAELELRDFGAPQLLVGCAALAAFGLVGYIAVGDGTWLFAGGVATGLFGMAGAWLGTDLGLPADHVAAVLVGFLLPLSPLFGSLAIRLGKLPLPVLPRTTADLVRDDPQPPRSLVYRAVNRADALLTGMLTGASVVCTIGIVTLLRTGSMTAQVLALIASAAFLLRARLHPIVRQRVPLLVTGLTGPAVALVGLASPGNATGLTVGASGVVALGAAAIAIGIVYSRRATSPYLGRSAEFAEVLLILTVVPLACSVLGLYGWLRGLGG</sequence>
<reference evidence="9 10" key="1">
    <citation type="submission" date="2019-03" db="EMBL/GenBank/DDBJ databases">
        <title>Genomic Encyclopedia of Type Strains, Phase IV (KMG-IV): sequencing the most valuable type-strain genomes for metagenomic binning, comparative biology and taxonomic classification.</title>
        <authorList>
            <person name="Goeker M."/>
        </authorList>
    </citation>
    <scope>NUCLEOTIDE SEQUENCE [LARGE SCALE GENOMIC DNA]</scope>
    <source>
        <strain evidence="9 10">DSM 45361</strain>
    </source>
</reference>
<dbReference type="Pfam" id="PF08817">
    <property type="entry name" value="YukD"/>
    <property type="match status" value="1"/>
</dbReference>
<evidence type="ECO:0000259" key="8">
    <source>
        <dbReference type="Pfam" id="PF19053"/>
    </source>
</evidence>
<evidence type="ECO:0000256" key="7">
    <source>
        <dbReference type="SAM" id="Phobius"/>
    </source>
</evidence>
<feature type="transmembrane region" description="Helical" evidence="7">
    <location>
        <begin position="298"/>
        <end position="318"/>
    </location>
</feature>
<feature type="transmembrane region" description="Helical" evidence="7">
    <location>
        <begin position="419"/>
        <end position="438"/>
    </location>
</feature>
<evidence type="ECO:0000256" key="1">
    <source>
        <dbReference type="ARBA" id="ARBA00004651"/>
    </source>
</evidence>
<dbReference type="NCBIfam" id="TIGR03920">
    <property type="entry name" value="T7SS_EccD"/>
    <property type="match status" value="1"/>
</dbReference>
<evidence type="ECO:0000256" key="6">
    <source>
        <dbReference type="ARBA" id="ARBA00023136"/>
    </source>
</evidence>
<name>A0A4R6SLS9_LABRH</name>
<dbReference type="Pfam" id="PF19053">
    <property type="entry name" value="EccD"/>
    <property type="match status" value="1"/>
</dbReference>
<dbReference type="Proteomes" id="UP000295444">
    <property type="component" value="Unassembled WGS sequence"/>
</dbReference>
<dbReference type="EMBL" id="SNXZ01000001">
    <property type="protein sequence ID" value="TDQ04927.1"/>
    <property type="molecule type" value="Genomic_DNA"/>
</dbReference>
<feature type="transmembrane region" description="Helical" evidence="7">
    <location>
        <begin position="190"/>
        <end position="208"/>
    </location>
</feature>
<dbReference type="Gene3D" id="3.10.20.90">
    <property type="entry name" value="Phosphatidylinositol 3-kinase Catalytic Subunit, Chain A, domain 1"/>
    <property type="match status" value="1"/>
</dbReference>
<keyword evidence="5 7" id="KW-1133">Transmembrane helix</keyword>
<feature type="transmembrane region" description="Helical" evidence="7">
    <location>
        <begin position="131"/>
        <end position="150"/>
    </location>
</feature>
<evidence type="ECO:0000256" key="4">
    <source>
        <dbReference type="ARBA" id="ARBA00022692"/>
    </source>
</evidence>
<keyword evidence="6 7" id="KW-0472">Membrane</keyword>
<evidence type="ECO:0000313" key="10">
    <source>
        <dbReference type="Proteomes" id="UP000295444"/>
    </source>
</evidence>
<gene>
    <name evidence="9" type="ORF">EV186_101888</name>
</gene>
<evidence type="ECO:0000313" key="9">
    <source>
        <dbReference type="EMBL" id="TDQ04927.1"/>
    </source>
</evidence>
<proteinExistence type="inferred from homology"/>
<evidence type="ECO:0000256" key="2">
    <source>
        <dbReference type="ARBA" id="ARBA00006162"/>
    </source>
</evidence>
<evidence type="ECO:0000256" key="3">
    <source>
        <dbReference type="ARBA" id="ARBA00022475"/>
    </source>
</evidence>
<feature type="transmembrane region" description="Helical" evidence="7">
    <location>
        <begin position="324"/>
        <end position="341"/>
    </location>
</feature>
<dbReference type="InterPro" id="IPR024962">
    <property type="entry name" value="YukD-like"/>
</dbReference>
<feature type="transmembrane region" description="Helical" evidence="7">
    <location>
        <begin position="378"/>
        <end position="399"/>
    </location>
</feature>
<feature type="domain" description="EccD-like transmembrane" evidence="8">
    <location>
        <begin position="99"/>
        <end position="441"/>
    </location>
</feature>
<accession>A0A4R6SLS9</accession>